<evidence type="ECO:0000256" key="5">
    <source>
        <dbReference type="ARBA" id="ARBA00023124"/>
    </source>
</evidence>
<proteinExistence type="inferred from homology"/>
<organism evidence="9 10">
    <name type="scientific">Mesorhizobium ciceri</name>
    <dbReference type="NCBI Taxonomy" id="39645"/>
    <lineage>
        <taxon>Bacteria</taxon>
        <taxon>Pseudomonadati</taxon>
        <taxon>Pseudomonadota</taxon>
        <taxon>Alphaproteobacteria</taxon>
        <taxon>Hyphomicrobiales</taxon>
        <taxon>Phyllobacteriaceae</taxon>
        <taxon>Mesorhizobium</taxon>
    </lineage>
</organism>
<dbReference type="PANTHER" id="PTHR13604:SF0">
    <property type="entry name" value="ABASIC SITE PROCESSING PROTEIN HMCES"/>
    <property type="match status" value="1"/>
</dbReference>
<evidence type="ECO:0000313" key="10">
    <source>
        <dbReference type="Proteomes" id="UP001060070"/>
    </source>
</evidence>
<keyword evidence="3" id="KW-0227">DNA damage</keyword>
<evidence type="ECO:0000256" key="3">
    <source>
        <dbReference type="ARBA" id="ARBA00022763"/>
    </source>
</evidence>
<evidence type="ECO:0000256" key="4">
    <source>
        <dbReference type="ARBA" id="ARBA00022801"/>
    </source>
</evidence>
<name>A0AB38TB78_9HYPH</name>
<gene>
    <name evidence="9" type="ORF">LRP29_30675</name>
</gene>
<dbReference type="EC" id="3.4.-.-" evidence="8"/>
<keyword evidence="5" id="KW-0190">Covalent protein-DNA linkage</keyword>
<dbReference type="Gene3D" id="3.90.1680.20">
    <property type="match status" value="2"/>
</dbReference>
<comment type="similarity">
    <text evidence="1 8">Belongs to the SOS response-associated peptidase family.</text>
</comment>
<keyword evidence="2 8" id="KW-0645">Protease</keyword>
<evidence type="ECO:0000256" key="2">
    <source>
        <dbReference type="ARBA" id="ARBA00022670"/>
    </source>
</evidence>
<reference evidence="9 10" key="1">
    <citation type="journal article" date="2022" name="Microbiol. Resour. Announc.">
        <title>Complete Genome Sequence of Mesorhizobium ciceri Strain R30, a Rhizobium Used as a Commercial Inoculant for Chickpea in Argentina.</title>
        <authorList>
            <person name="Foresto E."/>
            <person name="Revale S."/>
            <person name="Primo E."/>
            <person name="Nievas F."/>
            <person name="Carezzano E."/>
            <person name="Puente M."/>
            <person name="Alzari P."/>
            <person name="Mart M."/>
            <person name="Ben-Assaya M."/>
            <person name="Mornico D."/>
            <person name="Santoro M."/>
            <person name="Mart F."/>
            <person name="Giordano W."/>
            <person name="Bogino P."/>
        </authorList>
    </citation>
    <scope>NUCLEOTIDE SEQUENCE [LARGE SCALE GENOMIC DNA]</scope>
    <source>
        <strain evidence="9 10">R30</strain>
    </source>
</reference>
<dbReference type="Proteomes" id="UP001060070">
    <property type="component" value="Chromosome"/>
</dbReference>
<keyword evidence="10" id="KW-1185">Reference proteome</keyword>
<evidence type="ECO:0000256" key="7">
    <source>
        <dbReference type="ARBA" id="ARBA00023239"/>
    </source>
</evidence>
<evidence type="ECO:0000256" key="8">
    <source>
        <dbReference type="RuleBase" id="RU364100"/>
    </source>
</evidence>
<dbReference type="SUPFAM" id="SSF143081">
    <property type="entry name" value="BB1717-like"/>
    <property type="match status" value="1"/>
</dbReference>
<keyword evidence="7" id="KW-0456">Lyase</keyword>
<dbReference type="EMBL" id="CP088147">
    <property type="protein sequence ID" value="UTU51771.1"/>
    <property type="molecule type" value="Genomic_DNA"/>
</dbReference>
<dbReference type="InterPro" id="IPR003738">
    <property type="entry name" value="SRAP"/>
</dbReference>
<evidence type="ECO:0000256" key="1">
    <source>
        <dbReference type="ARBA" id="ARBA00008136"/>
    </source>
</evidence>
<keyword evidence="6" id="KW-0238">DNA-binding</keyword>
<dbReference type="PANTHER" id="PTHR13604">
    <property type="entry name" value="DC12-RELATED"/>
    <property type="match status" value="1"/>
</dbReference>
<dbReference type="GO" id="GO:0016829">
    <property type="term" value="F:lyase activity"/>
    <property type="evidence" value="ECO:0007669"/>
    <property type="project" value="UniProtKB-KW"/>
</dbReference>
<dbReference type="Pfam" id="PF02586">
    <property type="entry name" value="SRAP"/>
    <property type="match status" value="1"/>
</dbReference>
<dbReference type="GO" id="GO:0003697">
    <property type="term" value="F:single-stranded DNA binding"/>
    <property type="evidence" value="ECO:0007669"/>
    <property type="project" value="InterPro"/>
</dbReference>
<dbReference type="GO" id="GO:0106300">
    <property type="term" value="P:protein-DNA covalent cross-linking repair"/>
    <property type="evidence" value="ECO:0007669"/>
    <property type="project" value="InterPro"/>
</dbReference>
<protein>
    <recommendedName>
        <fullName evidence="8">Abasic site processing protein</fullName>
        <ecNumber evidence="8">3.4.-.-</ecNumber>
    </recommendedName>
</protein>
<dbReference type="GO" id="GO:0006508">
    <property type="term" value="P:proteolysis"/>
    <property type="evidence" value="ECO:0007669"/>
    <property type="project" value="UniProtKB-KW"/>
</dbReference>
<sequence length="238" mass="26941">MCNLYNITTSQEAVRQWTRTLRDILGNLEPSIDIYPNQFGPVVRNASDGARELANLRWGMPTPLDRVRGNADSGTTNIRNPQYGHWQQYVGVEHRCVVPVTSFAEPSPTRNDKDPETGGIQRNFWFALNQDRPLFFFAGLWTRWQGVRKVKEGPGDHEVYGFMTTKPNALIAPIHEKAMPVILTTPEETEIWLTAPWSEAKRLQRTAPDDALVIVEKPATQIKVPEQAPPPPRQGSLF</sequence>
<dbReference type="InterPro" id="IPR036590">
    <property type="entry name" value="SRAP-like"/>
</dbReference>
<evidence type="ECO:0000313" key="9">
    <source>
        <dbReference type="EMBL" id="UTU51771.1"/>
    </source>
</evidence>
<dbReference type="GO" id="GO:0008233">
    <property type="term" value="F:peptidase activity"/>
    <property type="evidence" value="ECO:0007669"/>
    <property type="project" value="UniProtKB-KW"/>
</dbReference>
<evidence type="ECO:0000256" key="6">
    <source>
        <dbReference type="ARBA" id="ARBA00023125"/>
    </source>
</evidence>
<keyword evidence="4 8" id="KW-0378">Hydrolase</keyword>
<accession>A0AB38TB78</accession>
<dbReference type="AlphaFoldDB" id="A0AB38TB78"/>
<dbReference type="RefSeq" id="WP_024503110.1">
    <property type="nucleotide sequence ID" value="NZ_CP088147.1"/>
</dbReference>